<evidence type="ECO:0000256" key="1">
    <source>
        <dbReference type="SAM" id="MobiDB-lite"/>
    </source>
</evidence>
<evidence type="ECO:0000313" key="4">
    <source>
        <dbReference type="Proteomes" id="UP000030745"/>
    </source>
</evidence>
<dbReference type="AlphaFoldDB" id="A0A067C490"/>
<sequence length="384" mass="39895">MVSSPSTPFHLQTLTVAGFFVSASGAPCTLAQNSSLHEAMAVNTSAACASAINATTATPFYTTLYRDNYYGVCQPSCAADLANYTSSVPDCDEYMNVRATASVLNNYCTNMSSPTMNGGVCTEADTLLVGLATSAPVWANCSNIIPAATLSMLSPTTPAQYQTYCGTPTCVANTQAVAHRLPNCTFDPKYPTANVRASHEQRFSCSPAPIGAPCTLADANAMNVLGNTPLWVNCSSAIGLPSSTTINSFVAYVMAKLSTNTPQTRAFCRSPCVGIALALGSMAPVCSLTTMPYAVLVANEKLITLDIAIQSLERTLGAVASAAAMRNMLCPATPAPTTPRVNPTPTSTPTPTPTPLPTKSMAPTKRMVAIGTVLLVSLVAMLAD</sequence>
<name>A0A067C490_SAPPC</name>
<keyword evidence="2" id="KW-0732">Signal</keyword>
<keyword evidence="4" id="KW-1185">Reference proteome</keyword>
<dbReference type="EMBL" id="KK583284">
    <property type="protein sequence ID" value="KDO21607.1"/>
    <property type="molecule type" value="Genomic_DNA"/>
</dbReference>
<dbReference type="RefSeq" id="XP_012207693.1">
    <property type="nucleotide sequence ID" value="XM_012352303.1"/>
</dbReference>
<gene>
    <name evidence="3" type="ORF">SPRG_13291</name>
</gene>
<dbReference type="KEGG" id="spar:SPRG_13291"/>
<organism evidence="3 4">
    <name type="scientific">Saprolegnia parasitica (strain CBS 223.65)</name>
    <dbReference type="NCBI Taxonomy" id="695850"/>
    <lineage>
        <taxon>Eukaryota</taxon>
        <taxon>Sar</taxon>
        <taxon>Stramenopiles</taxon>
        <taxon>Oomycota</taxon>
        <taxon>Saprolegniomycetes</taxon>
        <taxon>Saprolegniales</taxon>
        <taxon>Saprolegniaceae</taxon>
        <taxon>Saprolegnia</taxon>
    </lineage>
</organism>
<dbReference type="GeneID" id="24135176"/>
<dbReference type="Proteomes" id="UP000030745">
    <property type="component" value="Unassembled WGS sequence"/>
</dbReference>
<accession>A0A067C490</accession>
<feature type="signal peptide" evidence="2">
    <location>
        <begin position="1"/>
        <end position="25"/>
    </location>
</feature>
<proteinExistence type="predicted"/>
<evidence type="ECO:0000313" key="3">
    <source>
        <dbReference type="EMBL" id="KDO21607.1"/>
    </source>
</evidence>
<feature type="chain" id="PRO_5001634112" evidence="2">
    <location>
        <begin position="26"/>
        <end position="384"/>
    </location>
</feature>
<reference evidence="3 4" key="1">
    <citation type="journal article" date="2013" name="PLoS Genet.">
        <title>Distinctive expansion of potential virulence genes in the genome of the oomycete fish pathogen Saprolegnia parasitica.</title>
        <authorList>
            <person name="Jiang R.H."/>
            <person name="de Bruijn I."/>
            <person name="Haas B.J."/>
            <person name="Belmonte R."/>
            <person name="Lobach L."/>
            <person name="Christie J."/>
            <person name="van den Ackerveken G."/>
            <person name="Bottin A."/>
            <person name="Bulone V."/>
            <person name="Diaz-Moreno S.M."/>
            <person name="Dumas B."/>
            <person name="Fan L."/>
            <person name="Gaulin E."/>
            <person name="Govers F."/>
            <person name="Grenville-Briggs L.J."/>
            <person name="Horner N.R."/>
            <person name="Levin J.Z."/>
            <person name="Mammella M."/>
            <person name="Meijer H.J."/>
            <person name="Morris P."/>
            <person name="Nusbaum C."/>
            <person name="Oome S."/>
            <person name="Phillips A.J."/>
            <person name="van Rooyen D."/>
            <person name="Rzeszutek E."/>
            <person name="Saraiva M."/>
            <person name="Secombes C.J."/>
            <person name="Seidl M.F."/>
            <person name="Snel B."/>
            <person name="Stassen J.H."/>
            <person name="Sykes S."/>
            <person name="Tripathy S."/>
            <person name="van den Berg H."/>
            <person name="Vega-Arreguin J.C."/>
            <person name="Wawra S."/>
            <person name="Young S.K."/>
            <person name="Zeng Q."/>
            <person name="Dieguez-Uribeondo J."/>
            <person name="Russ C."/>
            <person name="Tyler B.M."/>
            <person name="van West P."/>
        </authorList>
    </citation>
    <scope>NUCLEOTIDE SEQUENCE [LARGE SCALE GENOMIC DNA]</scope>
    <source>
        <strain evidence="3 4">CBS 223.65</strain>
    </source>
</reference>
<feature type="region of interest" description="Disordered" evidence="1">
    <location>
        <begin position="333"/>
        <end position="361"/>
    </location>
</feature>
<evidence type="ECO:0000256" key="2">
    <source>
        <dbReference type="SAM" id="SignalP"/>
    </source>
</evidence>
<feature type="compositionally biased region" description="Pro residues" evidence="1">
    <location>
        <begin position="346"/>
        <end position="356"/>
    </location>
</feature>
<dbReference type="VEuPathDB" id="FungiDB:SPRG_13291"/>
<protein>
    <submittedName>
        <fullName evidence="3">Uncharacterized protein</fullName>
    </submittedName>
</protein>